<dbReference type="GO" id="GO:0047661">
    <property type="term" value="F:amino-acid racemase activity"/>
    <property type="evidence" value="ECO:0007669"/>
    <property type="project" value="InterPro"/>
</dbReference>
<organism evidence="3">
    <name type="scientific">marine metagenome</name>
    <dbReference type="NCBI Taxonomy" id="408172"/>
    <lineage>
        <taxon>unclassified sequences</taxon>
        <taxon>metagenomes</taxon>
        <taxon>ecological metagenomes</taxon>
    </lineage>
</organism>
<dbReference type="PANTHER" id="PTHR21198:SF7">
    <property type="entry name" value="ASPARTATE-GLUTAMATE RACEMASE FAMILY"/>
    <property type="match status" value="1"/>
</dbReference>
<accession>A0A382XSQ6</accession>
<dbReference type="AlphaFoldDB" id="A0A382XSQ6"/>
<dbReference type="InterPro" id="IPR001920">
    <property type="entry name" value="Asp/Glu_race"/>
</dbReference>
<dbReference type="PANTHER" id="PTHR21198">
    <property type="entry name" value="GLUTAMATE RACEMASE"/>
    <property type="match status" value="1"/>
</dbReference>
<evidence type="ECO:0008006" key="4">
    <source>
        <dbReference type="Google" id="ProtNLM"/>
    </source>
</evidence>
<comment type="similarity">
    <text evidence="1">Belongs to the aspartate/glutamate racemases family.</text>
</comment>
<gene>
    <name evidence="3" type="ORF">METZ01_LOCUS426743</name>
</gene>
<dbReference type="InterPro" id="IPR004380">
    <property type="entry name" value="Asp_race"/>
</dbReference>
<dbReference type="PROSITE" id="PS00923">
    <property type="entry name" value="ASP_GLU_RACEMASE_1"/>
    <property type="match status" value="1"/>
</dbReference>
<feature type="non-terminal residue" evidence="3">
    <location>
        <position position="153"/>
    </location>
</feature>
<reference evidence="3" key="1">
    <citation type="submission" date="2018-05" db="EMBL/GenBank/DDBJ databases">
        <authorList>
            <person name="Lanie J.A."/>
            <person name="Ng W.-L."/>
            <person name="Kazmierczak K.M."/>
            <person name="Andrzejewski T.M."/>
            <person name="Davidsen T.M."/>
            <person name="Wayne K.J."/>
            <person name="Tettelin H."/>
            <person name="Glass J.I."/>
            <person name="Rusch D."/>
            <person name="Podicherti R."/>
            <person name="Tsui H.-C.T."/>
            <person name="Winkler M.E."/>
        </authorList>
    </citation>
    <scope>NUCLEOTIDE SEQUENCE</scope>
</reference>
<dbReference type="NCBIfam" id="TIGR00035">
    <property type="entry name" value="asp_race"/>
    <property type="match status" value="1"/>
</dbReference>
<name>A0A382XSQ6_9ZZZZ</name>
<evidence type="ECO:0000256" key="1">
    <source>
        <dbReference type="ARBA" id="ARBA00007847"/>
    </source>
</evidence>
<dbReference type="EMBL" id="UINC01170044">
    <property type="protein sequence ID" value="SVD73889.1"/>
    <property type="molecule type" value="Genomic_DNA"/>
</dbReference>
<dbReference type="SUPFAM" id="SSF53681">
    <property type="entry name" value="Aspartate/glutamate racemase"/>
    <property type="match status" value="2"/>
</dbReference>
<evidence type="ECO:0000256" key="2">
    <source>
        <dbReference type="ARBA" id="ARBA00023235"/>
    </source>
</evidence>
<protein>
    <recommendedName>
        <fullName evidence="4">Aspartate racemase</fullName>
    </recommendedName>
</protein>
<evidence type="ECO:0000313" key="3">
    <source>
        <dbReference type="EMBL" id="SVD73889.1"/>
    </source>
</evidence>
<dbReference type="Pfam" id="PF01177">
    <property type="entry name" value="Asp_Glu_race"/>
    <property type="match status" value="1"/>
</dbReference>
<dbReference type="InterPro" id="IPR015942">
    <property type="entry name" value="Asp/Glu/hydantoin_racemase"/>
</dbReference>
<keyword evidence="2" id="KW-0413">Isomerase</keyword>
<proteinExistence type="inferred from homology"/>
<feature type="non-terminal residue" evidence="3">
    <location>
        <position position="1"/>
    </location>
</feature>
<dbReference type="InterPro" id="IPR018187">
    <property type="entry name" value="Asp/Glu_racemase_AS_1"/>
</dbReference>
<dbReference type="Gene3D" id="3.40.50.1860">
    <property type="match status" value="2"/>
</dbReference>
<sequence>MKTKKIVGVMGGMGPAATIDFMSKITAIIDSGKDQDHLHLIVDQDPTVPNRQVAIATGIDDVSPRIAAMAKRLEAAGAEFLVMICNTAHAFLEDVNEEINIPLISIVEESVAEIDRVCPGASVVGVMATDGCLNSGLYQYAIESSGRKVIIPD</sequence>